<dbReference type="GO" id="GO:0005509">
    <property type="term" value="F:calcium ion binding"/>
    <property type="evidence" value="ECO:0007669"/>
    <property type="project" value="InterPro"/>
</dbReference>
<dbReference type="InterPro" id="IPR018097">
    <property type="entry name" value="EGF_Ca-bd_CS"/>
</dbReference>
<feature type="disulfide bond" evidence="5">
    <location>
        <begin position="42"/>
        <end position="59"/>
    </location>
</feature>
<evidence type="ECO:0000256" key="2">
    <source>
        <dbReference type="ARBA" id="ARBA00022729"/>
    </source>
</evidence>
<dbReference type="SMART" id="SM00179">
    <property type="entry name" value="EGF_CA"/>
    <property type="match status" value="1"/>
</dbReference>
<evidence type="ECO:0000256" key="5">
    <source>
        <dbReference type="PROSITE-ProRule" id="PRU00076"/>
    </source>
</evidence>
<dbReference type="SUPFAM" id="SSF57196">
    <property type="entry name" value="EGF/Laminin"/>
    <property type="match status" value="1"/>
</dbReference>
<sequence>CMCNMSNYISCSPSSVSCICKPGWTGSSCSDDVNECTNSSLCDSSKKEICHNTPGGYNCSCPSGYFRATSSGICTKIIEKEMQVTFSYNVSSINISDPASHGYQDLKNKTEDYLFKQFQKTVPKLRYVIVLRLSSGSLIVDFNLAYDEDENPNSVVNAVRELATQTQVSLGSHNVTILDVKVNQTT</sequence>
<dbReference type="PANTHER" id="PTHR24039:SF58">
    <property type="entry name" value="EGF-LIKE DOMAIN-CONTAINING PROTEIN"/>
    <property type="match status" value="1"/>
</dbReference>
<organism evidence="7 8">
    <name type="scientific">Biomphalaria pfeifferi</name>
    <name type="common">Bloodfluke planorb</name>
    <name type="synonym">Freshwater snail</name>
    <dbReference type="NCBI Taxonomy" id="112525"/>
    <lineage>
        <taxon>Eukaryota</taxon>
        <taxon>Metazoa</taxon>
        <taxon>Spiralia</taxon>
        <taxon>Lophotrochozoa</taxon>
        <taxon>Mollusca</taxon>
        <taxon>Gastropoda</taxon>
        <taxon>Heterobranchia</taxon>
        <taxon>Euthyneura</taxon>
        <taxon>Panpulmonata</taxon>
        <taxon>Hygrophila</taxon>
        <taxon>Lymnaeoidea</taxon>
        <taxon>Planorbidae</taxon>
        <taxon>Biomphalaria</taxon>
    </lineage>
</organism>
<dbReference type="PANTHER" id="PTHR24039">
    <property type="entry name" value="FIBRILLIN-RELATED"/>
    <property type="match status" value="1"/>
</dbReference>
<evidence type="ECO:0000256" key="1">
    <source>
        <dbReference type="ARBA" id="ARBA00022536"/>
    </source>
</evidence>
<dbReference type="PROSITE" id="PS00010">
    <property type="entry name" value="ASX_HYDROXYL"/>
    <property type="match status" value="1"/>
</dbReference>
<dbReference type="Pfam" id="PF07645">
    <property type="entry name" value="EGF_CA"/>
    <property type="match status" value="1"/>
</dbReference>
<dbReference type="Pfam" id="PF01390">
    <property type="entry name" value="SEA"/>
    <property type="match status" value="1"/>
</dbReference>
<keyword evidence="4 5" id="KW-1015">Disulfide bond</keyword>
<dbReference type="InterPro" id="IPR049883">
    <property type="entry name" value="NOTCH1_EGF-like"/>
</dbReference>
<comment type="caution">
    <text evidence="7">The sequence shown here is derived from an EMBL/GenBank/DDBJ whole genome shotgun (WGS) entry which is preliminary data.</text>
</comment>
<dbReference type="SMART" id="SM00181">
    <property type="entry name" value="EGF"/>
    <property type="match status" value="2"/>
</dbReference>
<comment type="caution">
    <text evidence="5">Lacks conserved residue(s) required for the propagation of feature annotation.</text>
</comment>
<protein>
    <submittedName>
        <fullName evidence="7">Fibulin-1</fullName>
    </submittedName>
</protein>
<feature type="non-terminal residue" evidence="7">
    <location>
        <position position="186"/>
    </location>
</feature>
<name>A0AAD8B9R2_BIOPF</name>
<evidence type="ECO:0000313" key="8">
    <source>
        <dbReference type="Proteomes" id="UP001233172"/>
    </source>
</evidence>
<evidence type="ECO:0000256" key="4">
    <source>
        <dbReference type="ARBA" id="ARBA00023157"/>
    </source>
</evidence>
<dbReference type="EMBL" id="JASAOG010000112">
    <property type="protein sequence ID" value="KAK0050578.1"/>
    <property type="molecule type" value="Genomic_DNA"/>
</dbReference>
<dbReference type="Proteomes" id="UP001233172">
    <property type="component" value="Unassembled WGS sequence"/>
</dbReference>
<dbReference type="PROSITE" id="PS01187">
    <property type="entry name" value="EGF_CA"/>
    <property type="match status" value="1"/>
</dbReference>
<dbReference type="InterPro" id="IPR000152">
    <property type="entry name" value="EGF-type_Asp/Asn_hydroxyl_site"/>
</dbReference>
<dbReference type="PROSITE" id="PS50026">
    <property type="entry name" value="EGF_3"/>
    <property type="match status" value="1"/>
</dbReference>
<dbReference type="InterPro" id="IPR001881">
    <property type="entry name" value="EGF-like_Ca-bd_dom"/>
</dbReference>
<feature type="non-terminal residue" evidence="7">
    <location>
        <position position="1"/>
    </location>
</feature>
<accession>A0AAD8B9R2</accession>
<dbReference type="InterPro" id="IPR000082">
    <property type="entry name" value="SEA_dom"/>
</dbReference>
<keyword evidence="3" id="KW-0677">Repeat</keyword>
<evidence type="ECO:0000313" key="7">
    <source>
        <dbReference type="EMBL" id="KAK0050578.1"/>
    </source>
</evidence>
<keyword evidence="1 5" id="KW-0245">EGF-like domain</keyword>
<evidence type="ECO:0000256" key="3">
    <source>
        <dbReference type="ARBA" id="ARBA00022737"/>
    </source>
</evidence>
<reference evidence="7" key="2">
    <citation type="submission" date="2023-04" db="EMBL/GenBank/DDBJ databases">
        <authorList>
            <person name="Bu L."/>
            <person name="Lu L."/>
            <person name="Laidemitt M.R."/>
            <person name="Zhang S.M."/>
            <person name="Mutuku M."/>
            <person name="Mkoji G."/>
            <person name="Steinauer M."/>
            <person name="Loker E.S."/>
        </authorList>
    </citation>
    <scope>NUCLEOTIDE SEQUENCE</scope>
    <source>
        <strain evidence="7">KasaAsao</strain>
        <tissue evidence="7">Whole Snail</tissue>
    </source>
</reference>
<keyword evidence="2" id="KW-0732">Signal</keyword>
<dbReference type="CDD" id="cd00054">
    <property type="entry name" value="EGF_CA"/>
    <property type="match status" value="1"/>
</dbReference>
<keyword evidence="8" id="KW-1185">Reference proteome</keyword>
<gene>
    <name evidence="7" type="ORF">Bpfe_019915</name>
</gene>
<proteinExistence type="predicted"/>
<dbReference type="Gene3D" id="2.10.25.10">
    <property type="entry name" value="Laminin"/>
    <property type="match status" value="1"/>
</dbReference>
<evidence type="ECO:0000259" key="6">
    <source>
        <dbReference type="PROSITE" id="PS50026"/>
    </source>
</evidence>
<reference evidence="7" key="1">
    <citation type="journal article" date="2023" name="PLoS Negl. Trop. Dis.">
        <title>A genome sequence for Biomphalaria pfeifferi, the major vector snail for the human-infecting parasite Schistosoma mansoni.</title>
        <authorList>
            <person name="Bu L."/>
            <person name="Lu L."/>
            <person name="Laidemitt M.R."/>
            <person name="Zhang S.M."/>
            <person name="Mutuku M."/>
            <person name="Mkoji G."/>
            <person name="Steinauer M."/>
            <person name="Loker E.S."/>
        </authorList>
    </citation>
    <scope>NUCLEOTIDE SEQUENCE</scope>
    <source>
        <strain evidence="7">KasaAsao</strain>
    </source>
</reference>
<dbReference type="InterPro" id="IPR000742">
    <property type="entry name" value="EGF"/>
</dbReference>
<dbReference type="AlphaFoldDB" id="A0AAD8B9R2"/>
<feature type="domain" description="EGF-like" evidence="6">
    <location>
        <begin position="32"/>
        <end position="71"/>
    </location>
</feature>